<evidence type="ECO:0000313" key="2">
    <source>
        <dbReference type="Proteomes" id="UP001241472"/>
    </source>
</evidence>
<organism evidence="1 2">
    <name type="scientific">Neorhizobium huautlense</name>
    <dbReference type="NCBI Taxonomy" id="67774"/>
    <lineage>
        <taxon>Bacteria</taxon>
        <taxon>Pseudomonadati</taxon>
        <taxon>Pseudomonadota</taxon>
        <taxon>Alphaproteobacteria</taxon>
        <taxon>Hyphomicrobiales</taxon>
        <taxon>Rhizobiaceae</taxon>
        <taxon>Rhizobium/Agrobacterium group</taxon>
        <taxon>Neorhizobium</taxon>
    </lineage>
</organism>
<evidence type="ECO:0000313" key="1">
    <source>
        <dbReference type="EMBL" id="MDP9840561.1"/>
    </source>
</evidence>
<sequence>MSCNRVEVFERDDWWIVRVFEDGEVMERVFRFEEHADSWAAGQKIRLRQVAERERDT</sequence>
<dbReference type="RefSeq" id="WP_306840066.1">
    <property type="nucleotide sequence ID" value="NZ_JAUSRF010000029.1"/>
</dbReference>
<gene>
    <name evidence="1" type="ORF">J2T09_005348</name>
</gene>
<proteinExistence type="predicted"/>
<protein>
    <recommendedName>
        <fullName evidence="3">DUF2188 domain-containing protein</fullName>
    </recommendedName>
</protein>
<reference evidence="1 2" key="1">
    <citation type="submission" date="2023-07" db="EMBL/GenBank/DDBJ databases">
        <title>Sorghum-associated microbial communities from plants grown in Nebraska, USA.</title>
        <authorList>
            <person name="Schachtman D."/>
        </authorList>
    </citation>
    <scope>NUCLEOTIDE SEQUENCE [LARGE SCALE GENOMIC DNA]</scope>
    <source>
        <strain evidence="1 2">DS1307</strain>
    </source>
</reference>
<comment type="caution">
    <text evidence="1">The sequence shown here is derived from an EMBL/GenBank/DDBJ whole genome shotgun (WGS) entry which is preliminary data.</text>
</comment>
<name>A0ABT9Q2H0_9HYPH</name>
<keyword evidence="2" id="KW-1185">Reference proteome</keyword>
<evidence type="ECO:0008006" key="3">
    <source>
        <dbReference type="Google" id="ProtNLM"/>
    </source>
</evidence>
<dbReference type="EMBL" id="JAUSRF010000029">
    <property type="protein sequence ID" value="MDP9840561.1"/>
    <property type="molecule type" value="Genomic_DNA"/>
</dbReference>
<accession>A0ABT9Q2H0</accession>
<dbReference type="Proteomes" id="UP001241472">
    <property type="component" value="Unassembled WGS sequence"/>
</dbReference>